<keyword evidence="13 20" id="KW-0067">ATP-binding</keyword>
<dbReference type="SUPFAM" id="SSF56112">
    <property type="entry name" value="Protein kinase-like (PK-like)"/>
    <property type="match status" value="1"/>
</dbReference>
<dbReference type="PANTHER" id="PTHR27007">
    <property type="match status" value="1"/>
</dbReference>
<keyword evidence="11 20" id="KW-0547">Nucleotide-binding</keyword>
<evidence type="ECO:0000256" key="16">
    <source>
        <dbReference type="ARBA" id="ARBA00023170"/>
    </source>
</evidence>
<dbReference type="CDD" id="cd14066">
    <property type="entry name" value="STKc_IRAK"/>
    <property type="match status" value="1"/>
</dbReference>
<evidence type="ECO:0000256" key="17">
    <source>
        <dbReference type="ARBA" id="ARBA00023180"/>
    </source>
</evidence>
<dbReference type="EMBL" id="KZ502910">
    <property type="protein sequence ID" value="PKU70848.1"/>
    <property type="molecule type" value="Genomic_DNA"/>
</dbReference>
<keyword evidence="12 23" id="KW-0418">Kinase</keyword>
<dbReference type="AlphaFoldDB" id="A0A2I0W5B1"/>
<keyword evidence="7" id="KW-0808">Transferase</keyword>
<proteinExistence type="inferred from homology"/>
<dbReference type="Pfam" id="PF00069">
    <property type="entry name" value="Pkinase"/>
    <property type="match status" value="1"/>
</dbReference>
<comment type="similarity">
    <text evidence="2">In the N-terminal section; belongs to the leguminous lectin family.</text>
</comment>
<organism evidence="23 24">
    <name type="scientific">Dendrobium catenatum</name>
    <dbReference type="NCBI Taxonomy" id="906689"/>
    <lineage>
        <taxon>Eukaryota</taxon>
        <taxon>Viridiplantae</taxon>
        <taxon>Streptophyta</taxon>
        <taxon>Embryophyta</taxon>
        <taxon>Tracheophyta</taxon>
        <taxon>Spermatophyta</taxon>
        <taxon>Magnoliopsida</taxon>
        <taxon>Liliopsida</taxon>
        <taxon>Asparagales</taxon>
        <taxon>Orchidaceae</taxon>
        <taxon>Epidendroideae</taxon>
        <taxon>Malaxideae</taxon>
        <taxon>Dendrobiinae</taxon>
        <taxon>Dendrobium</taxon>
    </lineage>
</organism>
<evidence type="ECO:0000256" key="9">
    <source>
        <dbReference type="ARBA" id="ARBA00022729"/>
    </source>
</evidence>
<feature type="domain" description="Protein kinase" evidence="22">
    <location>
        <begin position="386"/>
        <end position="657"/>
    </location>
</feature>
<feature type="binding site" evidence="20">
    <location>
        <position position="415"/>
    </location>
    <ligand>
        <name>ATP</name>
        <dbReference type="ChEBI" id="CHEBI:30616"/>
    </ligand>
</feature>
<evidence type="ECO:0000256" key="14">
    <source>
        <dbReference type="ARBA" id="ARBA00022989"/>
    </source>
</evidence>
<dbReference type="Pfam" id="PF00139">
    <property type="entry name" value="Lectin_legB"/>
    <property type="match status" value="1"/>
</dbReference>
<evidence type="ECO:0000256" key="7">
    <source>
        <dbReference type="ARBA" id="ARBA00022679"/>
    </source>
</evidence>
<evidence type="ECO:0000256" key="4">
    <source>
        <dbReference type="ARBA" id="ARBA00012513"/>
    </source>
</evidence>
<protein>
    <recommendedName>
        <fullName evidence="4">non-specific serine/threonine protein kinase</fullName>
        <ecNumber evidence="4">2.7.11.1</ecNumber>
    </recommendedName>
</protein>
<evidence type="ECO:0000256" key="10">
    <source>
        <dbReference type="ARBA" id="ARBA00022734"/>
    </source>
</evidence>
<evidence type="ECO:0000313" key="24">
    <source>
        <dbReference type="Proteomes" id="UP000233837"/>
    </source>
</evidence>
<evidence type="ECO:0000256" key="3">
    <source>
        <dbReference type="ARBA" id="ARBA00010217"/>
    </source>
</evidence>
<gene>
    <name evidence="23" type="primary">LECRK42</name>
    <name evidence="23" type="ORF">MA16_Dca010828</name>
</gene>
<dbReference type="PROSITE" id="PS00108">
    <property type="entry name" value="PROTEIN_KINASE_ST"/>
    <property type="match status" value="1"/>
</dbReference>
<dbReference type="InterPro" id="IPR008271">
    <property type="entry name" value="Ser/Thr_kinase_AS"/>
</dbReference>
<name>A0A2I0W5B1_9ASPA</name>
<keyword evidence="5" id="KW-1003">Cell membrane</keyword>
<dbReference type="GO" id="GO:0005886">
    <property type="term" value="C:plasma membrane"/>
    <property type="evidence" value="ECO:0007669"/>
    <property type="project" value="UniProtKB-SubCell"/>
</dbReference>
<evidence type="ECO:0000256" key="6">
    <source>
        <dbReference type="ARBA" id="ARBA00022527"/>
    </source>
</evidence>
<evidence type="ECO:0000256" key="20">
    <source>
        <dbReference type="PROSITE-ProRule" id="PRU10141"/>
    </source>
</evidence>
<evidence type="ECO:0000256" key="12">
    <source>
        <dbReference type="ARBA" id="ARBA00022777"/>
    </source>
</evidence>
<dbReference type="InterPro" id="IPR050528">
    <property type="entry name" value="L-type_Lectin-RKs"/>
</dbReference>
<dbReference type="SMART" id="SM00220">
    <property type="entry name" value="S_TKc"/>
    <property type="match status" value="1"/>
</dbReference>
<dbReference type="EC" id="2.7.11.1" evidence="4"/>
<dbReference type="Gene3D" id="1.10.510.10">
    <property type="entry name" value="Transferase(Phosphotransferase) domain 1"/>
    <property type="match status" value="1"/>
</dbReference>
<dbReference type="Gene3D" id="2.60.120.200">
    <property type="match status" value="1"/>
</dbReference>
<evidence type="ECO:0000256" key="19">
    <source>
        <dbReference type="ARBA" id="ARBA00048679"/>
    </source>
</evidence>
<keyword evidence="15 21" id="KW-0472">Membrane</keyword>
<reference evidence="23 24" key="2">
    <citation type="journal article" date="2017" name="Nature">
        <title>The Apostasia genome and the evolution of orchids.</title>
        <authorList>
            <person name="Zhang G.Q."/>
            <person name="Liu K.W."/>
            <person name="Li Z."/>
            <person name="Lohaus R."/>
            <person name="Hsiao Y.Y."/>
            <person name="Niu S.C."/>
            <person name="Wang J.Y."/>
            <person name="Lin Y.C."/>
            <person name="Xu Q."/>
            <person name="Chen L.J."/>
            <person name="Yoshida K."/>
            <person name="Fujiwara S."/>
            <person name="Wang Z.W."/>
            <person name="Zhang Y.Q."/>
            <person name="Mitsuda N."/>
            <person name="Wang M."/>
            <person name="Liu G.H."/>
            <person name="Pecoraro L."/>
            <person name="Huang H.X."/>
            <person name="Xiao X.J."/>
            <person name="Lin M."/>
            <person name="Wu X.Y."/>
            <person name="Wu W.L."/>
            <person name="Chen Y.Y."/>
            <person name="Chang S.B."/>
            <person name="Sakamoto S."/>
            <person name="Ohme-Takagi M."/>
            <person name="Yagi M."/>
            <person name="Zeng S.J."/>
            <person name="Shen C.Y."/>
            <person name="Yeh C.M."/>
            <person name="Luo Y.B."/>
            <person name="Tsai W.C."/>
            <person name="Van de Peer Y."/>
            <person name="Liu Z.J."/>
        </authorList>
    </citation>
    <scope>NUCLEOTIDE SEQUENCE [LARGE SCALE GENOMIC DNA]</scope>
    <source>
        <tissue evidence="23">The whole plant</tissue>
    </source>
</reference>
<evidence type="ECO:0000256" key="18">
    <source>
        <dbReference type="ARBA" id="ARBA00047899"/>
    </source>
</evidence>
<dbReference type="InterPro" id="IPR011009">
    <property type="entry name" value="Kinase-like_dom_sf"/>
</dbReference>
<dbReference type="FunFam" id="1.10.510.10:FF:000108">
    <property type="entry name" value="L-type lectin-domain containing receptor kinase S.4"/>
    <property type="match status" value="1"/>
</dbReference>
<comment type="catalytic activity">
    <reaction evidence="19">
        <text>L-seryl-[protein] + ATP = O-phospho-L-seryl-[protein] + ADP + H(+)</text>
        <dbReference type="Rhea" id="RHEA:17989"/>
        <dbReference type="Rhea" id="RHEA-COMP:9863"/>
        <dbReference type="Rhea" id="RHEA-COMP:11604"/>
        <dbReference type="ChEBI" id="CHEBI:15378"/>
        <dbReference type="ChEBI" id="CHEBI:29999"/>
        <dbReference type="ChEBI" id="CHEBI:30616"/>
        <dbReference type="ChEBI" id="CHEBI:83421"/>
        <dbReference type="ChEBI" id="CHEBI:456216"/>
        <dbReference type="EC" id="2.7.11.1"/>
    </reaction>
</comment>
<dbReference type="Proteomes" id="UP000233837">
    <property type="component" value="Unassembled WGS sequence"/>
</dbReference>
<dbReference type="CDD" id="cd06899">
    <property type="entry name" value="lectin_legume_LecRK_Arcelin_ConA"/>
    <property type="match status" value="1"/>
</dbReference>
<keyword evidence="6" id="KW-0723">Serine/threonine-protein kinase</keyword>
<feature type="transmembrane region" description="Helical" evidence="21">
    <location>
        <begin position="328"/>
        <end position="351"/>
    </location>
</feature>
<evidence type="ECO:0000259" key="22">
    <source>
        <dbReference type="PROSITE" id="PS50011"/>
    </source>
</evidence>
<sequence>MRMGSRLSTSQILKEDVETTANLREAAMFPMSLALLLSITKLLSFATAADVEAAGSSSVSRFVFNGFLGANLNLNGAGEILPSGLLQLTNNTHKQEVGHAFFPTPFLFLNSSLGEPSSFSTSFVFAIVPQYSDLSSEGIAFAVSPSVNLSAGLPSQHLGLFNLSSNGDASNHIVAVELDTTESKEYGDINDNHVGIDVNGLISVASAPASFAPNSTFDSQFENLSLISGEPMRIWAEYDAKNFQFNVTLAPLHVKKPNLPLLSSKVNLSSVLLRDMYVGFSSSTGHAAGSHYILGWSFALNGKAEELDPSQLPTLPITEEEPAAAKQLVILLPTAVAVLLVTISIIIVVVLSKRRRKYAEVIEEWETEYGPHRFSYRTLYKATGGFSNDNILGNGGFGEVYKGMLSKSKQEIAVKRISHDSKQGMKEFGAEIASIGRLRHRNLVQLLGYCRRRGKLMLVYEFMPNGSLDKYIFGRVEQSLSWKQRFNIIKDIAAGLLYLHEEWEQVVLHRDIKASNVLIDAEFNGKLGDFGLARLHDRGETGETTRVMGTFGYLAPELSRTGKSTRSSDVYAFGAFLLEVACGKRPVELRGCGVELVLVDWVTEFLRRGELMEAMDRRLGEDFVLEEAEMVLRLGLICSHPVAEARPGMMQVAHYLLGEALLPDMTPEDFPLFQSASIRNALVLGASSSD</sequence>
<dbReference type="InterPro" id="IPR013320">
    <property type="entry name" value="ConA-like_dom_sf"/>
</dbReference>
<evidence type="ECO:0000256" key="8">
    <source>
        <dbReference type="ARBA" id="ARBA00022692"/>
    </source>
</evidence>
<dbReference type="FunFam" id="3.30.200.20:FF:000112">
    <property type="entry name" value="Lectin-domain containing receptor kinase A4.3"/>
    <property type="match status" value="1"/>
</dbReference>
<dbReference type="Gene3D" id="3.30.200.20">
    <property type="entry name" value="Phosphorylase Kinase, domain 1"/>
    <property type="match status" value="1"/>
</dbReference>
<comment type="similarity">
    <text evidence="3">In the C-terminal section; belongs to the protein kinase superfamily. Ser/Thr protein kinase family.</text>
</comment>
<evidence type="ECO:0000256" key="11">
    <source>
        <dbReference type="ARBA" id="ARBA00022741"/>
    </source>
</evidence>
<accession>A0A2I0W5B1</accession>
<dbReference type="GO" id="GO:0005524">
    <property type="term" value="F:ATP binding"/>
    <property type="evidence" value="ECO:0007669"/>
    <property type="project" value="UniProtKB-UniRule"/>
</dbReference>
<evidence type="ECO:0000256" key="21">
    <source>
        <dbReference type="SAM" id="Phobius"/>
    </source>
</evidence>
<evidence type="ECO:0000256" key="15">
    <source>
        <dbReference type="ARBA" id="ARBA00023136"/>
    </source>
</evidence>
<keyword evidence="16 23" id="KW-0675">Receptor</keyword>
<dbReference type="GO" id="GO:0004674">
    <property type="term" value="F:protein serine/threonine kinase activity"/>
    <property type="evidence" value="ECO:0007669"/>
    <property type="project" value="UniProtKB-KW"/>
</dbReference>
<dbReference type="InterPro" id="IPR017441">
    <property type="entry name" value="Protein_kinase_ATP_BS"/>
</dbReference>
<evidence type="ECO:0000256" key="2">
    <source>
        <dbReference type="ARBA" id="ARBA00008536"/>
    </source>
</evidence>
<dbReference type="InterPro" id="IPR019825">
    <property type="entry name" value="Lectin_legB_Mn/Ca_BS"/>
</dbReference>
<dbReference type="STRING" id="906689.A0A2I0W5B1"/>
<keyword evidence="14 21" id="KW-1133">Transmembrane helix</keyword>
<dbReference type="SUPFAM" id="SSF49899">
    <property type="entry name" value="Concanavalin A-like lectins/glucanases"/>
    <property type="match status" value="1"/>
</dbReference>
<keyword evidence="8 21" id="KW-0812">Transmembrane</keyword>
<comment type="subcellular location">
    <subcellularLocation>
        <location evidence="1">Cell membrane</location>
        <topology evidence="1">Single-pass type I membrane protein</topology>
    </subcellularLocation>
</comment>
<keyword evidence="9" id="KW-0732">Signal</keyword>
<evidence type="ECO:0000256" key="1">
    <source>
        <dbReference type="ARBA" id="ARBA00004251"/>
    </source>
</evidence>
<dbReference type="FunFam" id="2.60.120.200:FF:000051">
    <property type="entry name" value="L-type lectin-domain containing receptor kinase V.9"/>
    <property type="match status" value="1"/>
</dbReference>
<evidence type="ECO:0000256" key="13">
    <source>
        <dbReference type="ARBA" id="ARBA00022840"/>
    </source>
</evidence>
<dbReference type="PROSITE" id="PS50011">
    <property type="entry name" value="PROTEIN_KINASE_DOM"/>
    <property type="match status" value="1"/>
</dbReference>
<dbReference type="PROSITE" id="PS00107">
    <property type="entry name" value="PROTEIN_KINASE_ATP"/>
    <property type="match status" value="1"/>
</dbReference>
<dbReference type="InterPro" id="IPR000719">
    <property type="entry name" value="Prot_kinase_dom"/>
</dbReference>
<evidence type="ECO:0000313" key="23">
    <source>
        <dbReference type="EMBL" id="PKU70848.1"/>
    </source>
</evidence>
<reference evidence="23 24" key="1">
    <citation type="journal article" date="2016" name="Sci. Rep.">
        <title>The Dendrobium catenatum Lindl. genome sequence provides insights into polysaccharide synthase, floral development and adaptive evolution.</title>
        <authorList>
            <person name="Zhang G.Q."/>
            <person name="Xu Q."/>
            <person name="Bian C."/>
            <person name="Tsai W.C."/>
            <person name="Yeh C.M."/>
            <person name="Liu K.W."/>
            <person name="Yoshida K."/>
            <person name="Zhang L.S."/>
            <person name="Chang S.B."/>
            <person name="Chen F."/>
            <person name="Shi Y."/>
            <person name="Su Y.Y."/>
            <person name="Zhang Y.Q."/>
            <person name="Chen L.J."/>
            <person name="Yin Y."/>
            <person name="Lin M."/>
            <person name="Huang H."/>
            <person name="Deng H."/>
            <person name="Wang Z.W."/>
            <person name="Zhu S.L."/>
            <person name="Zhao X."/>
            <person name="Deng C."/>
            <person name="Niu S.C."/>
            <person name="Huang J."/>
            <person name="Wang M."/>
            <person name="Liu G.H."/>
            <person name="Yang H.J."/>
            <person name="Xiao X.J."/>
            <person name="Hsiao Y.Y."/>
            <person name="Wu W.L."/>
            <person name="Chen Y.Y."/>
            <person name="Mitsuda N."/>
            <person name="Ohme-Takagi M."/>
            <person name="Luo Y.B."/>
            <person name="Van de Peer Y."/>
            <person name="Liu Z.J."/>
        </authorList>
    </citation>
    <scope>NUCLEOTIDE SEQUENCE [LARGE SCALE GENOMIC DNA]</scope>
    <source>
        <tissue evidence="23">The whole plant</tissue>
    </source>
</reference>
<comment type="catalytic activity">
    <reaction evidence="18">
        <text>L-threonyl-[protein] + ATP = O-phospho-L-threonyl-[protein] + ADP + H(+)</text>
        <dbReference type="Rhea" id="RHEA:46608"/>
        <dbReference type="Rhea" id="RHEA-COMP:11060"/>
        <dbReference type="Rhea" id="RHEA-COMP:11605"/>
        <dbReference type="ChEBI" id="CHEBI:15378"/>
        <dbReference type="ChEBI" id="CHEBI:30013"/>
        <dbReference type="ChEBI" id="CHEBI:30616"/>
        <dbReference type="ChEBI" id="CHEBI:61977"/>
        <dbReference type="ChEBI" id="CHEBI:456216"/>
        <dbReference type="EC" id="2.7.11.1"/>
    </reaction>
</comment>
<keyword evidence="10 23" id="KW-0430">Lectin</keyword>
<dbReference type="InterPro" id="IPR001220">
    <property type="entry name" value="Legume_lectin_dom"/>
</dbReference>
<dbReference type="PROSITE" id="PS00307">
    <property type="entry name" value="LECTIN_LEGUME_BETA"/>
    <property type="match status" value="1"/>
</dbReference>
<evidence type="ECO:0000256" key="5">
    <source>
        <dbReference type="ARBA" id="ARBA00022475"/>
    </source>
</evidence>
<keyword evidence="24" id="KW-1185">Reference proteome</keyword>
<dbReference type="GO" id="GO:0030246">
    <property type="term" value="F:carbohydrate binding"/>
    <property type="evidence" value="ECO:0007669"/>
    <property type="project" value="UniProtKB-KW"/>
</dbReference>
<keyword evidence="17" id="KW-0325">Glycoprotein</keyword>